<evidence type="ECO:0000313" key="6">
    <source>
        <dbReference type="EMBL" id="ROP90537.1"/>
    </source>
</evidence>
<dbReference type="AlphaFoldDB" id="A0A3N1LGB9"/>
<dbReference type="Pfam" id="PF00126">
    <property type="entry name" value="HTH_1"/>
    <property type="match status" value="1"/>
</dbReference>
<evidence type="ECO:0000256" key="4">
    <source>
        <dbReference type="ARBA" id="ARBA00023163"/>
    </source>
</evidence>
<dbReference type="OrthoDB" id="9812435at2"/>
<dbReference type="Pfam" id="PF03466">
    <property type="entry name" value="LysR_substrate"/>
    <property type="match status" value="1"/>
</dbReference>
<dbReference type="GO" id="GO:0006351">
    <property type="term" value="P:DNA-templated transcription"/>
    <property type="evidence" value="ECO:0007669"/>
    <property type="project" value="TreeGrafter"/>
</dbReference>
<evidence type="ECO:0000256" key="2">
    <source>
        <dbReference type="ARBA" id="ARBA00023015"/>
    </source>
</evidence>
<feature type="domain" description="HTH lysR-type" evidence="5">
    <location>
        <begin position="1"/>
        <end position="59"/>
    </location>
</feature>
<dbReference type="SUPFAM" id="SSF53850">
    <property type="entry name" value="Periplasmic binding protein-like II"/>
    <property type="match status" value="1"/>
</dbReference>
<dbReference type="RefSeq" id="WP_123689949.1">
    <property type="nucleotide sequence ID" value="NZ_AP019700.1"/>
</dbReference>
<dbReference type="GO" id="GO:0003700">
    <property type="term" value="F:DNA-binding transcription factor activity"/>
    <property type="evidence" value="ECO:0007669"/>
    <property type="project" value="InterPro"/>
</dbReference>
<gene>
    <name evidence="6" type="ORF">EDC65_2387</name>
</gene>
<dbReference type="EMBL" id="RJKX01000014">
    <property type="protein sequence ID" value="ROP90537.1"/>
    <property type="molecule type" value="Genomic_DNA"/>
</dbReference>
<dbReference type="SUPFAM" id="SSF46785">
    <property type="entry name" value="Winged helix' DNA-binding domain"/>
    <property type="match status" value="1"/>
</dbReference>
<dbReference type="PANTHER" id="PTHR30537:SF5">
    <property type="entry name" value="HTH-TYPE TRANSCRIPTIONAL ACTIVATOR TTDR-RELATED"/>
    <property type="match status" value="1"/>
</dbReference>
<dbReference type="CDD" id="cd08422">
    <property type="entry name" value="PBP2_CrgA_like"/>
    <property type="match status" value="1"/>
</dbReference>
<evidence type="ECO:0000256" key="3">
    <source>
        <dbReference type="ARBA" id="ARBA00023125"/>
    </source>
</evidence>
<keyword evidence="4" id="KW-0804">Transcription</keyword>
<comment type="similarity">
    <text evidence="1">Belongs to the LysR transcriptional regulatory family.</text>
</comment>
<dbReference type="InterPro" id="IPR000847">
    <property type="entry name" value="LysR_HTH_N"/>
</dbReference>
<dbReference type="FunFam" id="3.40.190.290:FF:000001">
    <property type="entry name" value="Transcriptional regulator, LysR family"/>
    <property type="match status" value="1"/>
</dbReference>
<reference evidence="6 7" key="1">
    <citation type="submission" date="2018-11" db="EMBL/GenBank/DDBJ databases">
        <title>Genomic Encyclopedia of Type Strains, Phase IV (KMG-IV): sequencing the most valuable type-strain genomes for metagenomic binning, comparative biology and taxonomic classification.</title>
        <authorList>
            <person name="Goeker M."/>
        </authorList>
    </citation>
    <scope>NUCLEOTIDE SEQUENCE [LARGE SCALE GENOMIC DNA]</scope>
    <source>
        <strain evidence="6 7">DSM 5900</strain>
    </source>
</reference>
<dbReference type="PROSITE" id="PS50931">
    <property type="entry name" value="HTH_LYSR"/>
    <property type="match status" value="1"/>
</dbReference>
<dbReference type="Gene3D" id="1.10.10.10">
    <property type="entry name" value="Winged helix-like DNA-binding domain superfamily/Winged helix DNA-binding domain"/>
    <property type="match status" value="1"/>
</dbReference>
<dbReference type="InterPro" id="IPR036390">
    <property type="entry name" value="WH_DNA-bd_sf"/>
</dbReference>
<dbReference type="GO" id="GO:0043565">
    <property type="term" value="F:sequence-specific DNA binding"/>
    <property type="evidence" value="ECO:0007669"/>
    <property type="project" value="TreeGrafter"/>
</dbReference>
<dbReference type="PANTHER" id="PTHR30537">
    <property type="entry name" value="HTH-TYPE TRANSCRIPTIONAL REGULATOR"/>
    <property type="match status" value="1"/>
</dbReference>
<keyword evidence="7" id="KW-1185">Reference proteome</keyword>
<evidence type="ECO:0000259" key="5">
    <source>
        <dbReference type="PROSITE" id="PS50931"/>
    </source>
</evidence>
<dbReference type="Proteomes" id="UP000278222">
    <property type="component" value="Unassembled WGS sequence"/>
</dbReference>
<evidence type="ECO:0000256" key="1">
    <source>
        <dbReference type="ARBA" id="ARBA00009437"/>
    </source>
</evidence>
<dbReference type="InterPro" id="IPR058163">
    <property type="entry name" value="LysR-type_TF_proteobact-type"/>
</dbReference>
<keyword evidence="2" id="KW-0805">Transcription regulation</keyword>
<dbReference type="FunFam" id="1.10.10.10:FF:000001">
    <property type="entry name" value="LysR family transcriptional regulator"/>
    <property type="match status" value="1"/>
</dbReference>
<accession>A0A3N1LGB9</accession>
<comment type="caution">
    <text evidence="6">The sequence shown here is derived from an EMBL/GenBank/DDBJ whole genome shotgun (WGS) entry which is preliminary data.</text>
</comment>
<sequence length="309" mass="33528">MDRLQSMEAFVKVVEQGSFAGAADALGLSRAMVSKHVAALEDRLGVRLLQRTTRRLNLTEVGRAYFDRSRDIIHQLSEAEEAASALQSMPRGTLRLNCSTGFGVRHLAPALAAFQTQYPDLQADVTLSDRLVDIVEDGYDLVIRIGRLQDSSLIARRLAPTRLLLCAAPAYMAARGEPAHPDELPSHNFLRYTYATTSEVPLTGPGGETAAFGFAGNLACNNGDALLAAALAGQGIVMLPTFYVGNHLAEGALKVVLPQWTLPQLTIYAVYPVSRHLAAKVRLFVDFLADRFRGEPPWDACWLPAAAAE</sequence>
<dbReference type="InterPro" id="IPR036388">
    <property type="entry name" value="WH-like_DNA-bd_sf"/>
</dbReference>
<dbReference type="InterPro" id="IPR005119">
    <property type="entry name" value="LysR_subst-bd"/>
</dbReference>
<organism evidence="6 7">
    <name type="scientific">Stella humosa</name>
    <dbReference type="NCBI Taxonomy" id="94"/>
    <lineage>
        <taxon>Bacteria</taxon>
        <taxon>Pseudomonadati</taxon>
        <taxon>Pseudomonadota</taxon>
        <taxon>Alphaproteobacteria</taxon>
        <taxon>Rhodospirillales</taxon>
        <taxon>Stellaceae</taxon>
        <taxon>Stella</taxon>
    </lineage>
</organism>
<protein>
    <submittedName>
        <fullName evidence="6">LysR family transcriptional regulator</fullName>
    </submittedName>
</protein>
<name>A0A3N1LGB9_9PROT</name>
<evidence type="ECO:0000313" key="7">
    <source>
        <dbReference type="Proteomes" id="UP000278222"/>
    </source>
</evidence>
<dbReference type="Gene3D" id="3.40.190.290">
    <property type="match status" value="1"/>
</dbReference>
<proteinExistence type="inferred from homology"/>
<keyword evidence="3" id="KW-0238">DNA-binding</keyword>